<dbReference type="AlphaFoldDB" id="A0A245ZCW9"/>
<proteinExistence type="predicted"/>
<dbReference type="EMBL" id="NBBI01000014">
    <property type="protein sequence ID" value="OWK27542.1"/>
    <property type="molecule type" value="Genomic_DNA"/>
</dbReference>
<sequence length="218" mass="24214">MGKLRRSSGAFLCWSDPSRWRFPIGNDRKRPIADKDVICDLPLMRQGVLISCCGLMVVSSPAVGTLPASTEQLICGASSMVMGEVMTVQSRDCRLTAGPAVTDCEPKALASITIQRVGSALEGSQLPEVGDRFEVDTSGFIEDGNLNTRLGRTVMTNADLEMRLRGKRFYIGVWTSPTWRRPWAKLWNPDGTAAEIWRKTCPHSLWRVRPQGRPQVQH</sequence>
<accession>A0A245ZCW9</accession>
<dbReference type="Proteomes" id="UP000197290">
    <property type="component" value="Unassembled WGS sequence"/>
</dbReference>
<reference evidence="1 2" key="1">
    <citation type="submission" date="2017-03" db="EMBL/GenBank/DDBJ databases">
        <title>Genome sequence of Sphingomonas dokdonensis DSM 21029.</title>
        <authorList>
            <person name="Poehlein A."/>
            <person name="Wuebbeler J.H."/>
            <person name="Steinbuechel A."/>
            <person name="Daniel R."/>
        </authorList>
    </citation>
    <scope>NUCLEOTIDE SEQUENCE [LARGE SCALE GENOMIC DNA]</scope>
    <source>
        <strain evidence="1 2">DSM 21029</strain>
    </source>
</reference>
<evidence type="ECO:0000313" key="1">
    <source>
        <dbReference type="EMBL" id="OWK27542.1"/>
    </source>
</evidence>
<comment type="caution">
    <text evidence="1">The sequence shown here is derived from an EMBL/GenBank/DDBJ whole genome shotgun (WGS) entry which is preliminary data.</text>
</comment>
<organism evidence="1 2">
    <name type="scientific">Sphingomonas dokdonensis</name>
    <dbReference type="NCBI Taxonomy" id="344880"/>
    <lineage>
        <taxon>Bacteria</taxon>
        <taxon>Pseudomonadati</taxon>
        <taxon>Pseudomonadota</taxon>
        <taxon>Alphaproteobacteria</taxon>
        <taxon>Sphingomonadales</taxon>
        <taxon>Sphingomonadaceae</taxon>
        <taxon>Sphingomonas</taxon>
    </lineage>
</organism>
<gene>
    <name evidence="1" type="ORF">SPDO_33110</name>
</gene>
<keyword evidence="2" id="KW-1185">Reference proteome</keyword>
<evidence type="ECO:0000313" key="2">
    <source>
        <dbReference type="Proteomes" id="UP000197290"/>
    </source>
</evidence>
<protein>
    <submittedName>
        <fullName evidence="1">Uncharacterized protein</fullName>
    </submittedName>
</protein>
<name>A0A245ZCW9_9SPHN</name>